<evidence type="ECO:0000259" key="5">
    <source>
        <dbReference type="Pfam" id="PF00389"/>
    </source>
</evidence>
<dbReference type="InterPro" id="IPR006140">
    <property type="entry name" value="D-isomer_DH_NAD-bd"/>
</dbReference>
<dbReference type="Gene3D" id="3.40.50.720">
    <property type="entry name" value="NAD(P)-binding Rossmann-like Domain"/>
    <property type="match status" value="2"/>
</dbReference>
<dbReference type="Pfam" id="PF00389">
    <property type="entry name" value="2-Hacid_dh"/>
    <property type="match status" value="1"/>
</dbReference>
<dbReference type="PANTHER" id="PTHR42789">
    <property type="entry name" value="D-ISOMER SPECIFIC 2-HYDROXYACID DEHYDROGENASE FAMILY PROTEIN (AFU_ORTHOLOGUE AFUA_6G10090)"/>
    <property type="match status" value="1"/>
</dbReference>
<name>A0A6B1DWA5_9CHLR</name>
<dbReference type="SUPFAM" id="SSF52283">
    <property type="entry name" value="Formate/glycerate dehydrogenase catalytic domain-like"/>
    <property type="match status" value="1"/>
</dbReference>
<dbReference type="PANTHER" id="PTHR42789:SF1">
    <property type="entry name" value="D-ISOMER SPECIFIC 2-HYDROXYACID DEHYDROGENASE FAMILY PROTEIN (AFU_ORTHOLOGUE AFUA_6G10090)"/>
    <property type="match status" value="1"/>
</dbReference>
<evidence type="ECO:0000256" key="4">
    <source>
        <dbReference type="RuleBase" id="RU003719"/>
    </source>
</evidence>
<evidence type="ECO:0000256" key="3">
    <source>
        <dbReference type="ARBA" id="ARBA00023027"/>
    </source>
</evidence>
<dbReference type="InterPro" id="IPR050857">
    <property type="entry name" value="D-2-hydroxyacid_DH"/>
</dbReference>
<keyword evidence="3" id="KW-0520">NAD</keyword>
<dbReference type="GO" id="GO:0051287">
    <property type="term" value="F:NAD binding"/>
    <property type="evidence" value="ECO:0007669"/>
    <property type="project" value="InterPro"/>
</dbReference>
<feature type="domain" description="D-isomer specific 2-hydroxyacid dehydrogenase NAD-binding" evidence="6">
    <location>
        <begin position="117"/>
        <end position="294"/>
    </location>
</feature>
<dbReference type="SUPFAM" id="SSF51735">
    <property type="entry name" value="NAD(P)-binding Rossmann-fold domains"/>
    <property type="match status" value="1"/>
</dbReference>
<evidence type="ECO:0000256" key="1">
    <source>
        <dbReference type="ARBA" id="ARBA00005854"/>
    </source>
</evidence>
<dbReference type="InterPro" id="IPR036291">
    <property type="entry name" value="NAD(P)-bd_dom_sf"/>
</dbReference>
<comment type="caution">
    <text evidence="7">The sequence shown here is derived from an EMBL/GenBank/DDBJ whole genome shotgun (WGS) entry which is preliminary data.</text>
</comment>
<dbReference type="PROSITE" id="PS00671">
    <property type="entry name" value="D_2_HYDROXYACID_DH_3"/>
    <property type="match status" value="1"/>
</dbReference>
<protein>
    <submittedName>
        <fullName evidence="7">C-terminal binding protein</fullName>
    </submittedName>
</protein>
<dbReference type="InterPro" id="IPR043322">
    <property type="entry name" value="CtBP"/>
</dbReference>
<dbReference type="FunFam" id="3.40.50.720:FF:000203">
    <property type="entry name" value="D-3-phosphoglycerate dehydrogenase (SerA)"/>
    <property type="match status" value="1"/>
</dbReference>
<sequence length="348" mass="38650">MPWKVVYIDPWRKSDEQLAIERTYWDGLDVDLVIVDPPARTEQEILAVAHDADVVLFAGQYTPFNETVFAGLEKCLLVQRYGIGMDSVDPAAATRHNIIVSNLAVFCVHEVADQTAALIYGAARQIALCDRSMHQGQWAEIRPRMKPVHRMNQQTLGLIGFGRIGKEVARRMRPAMHRIVAHDPWANAEDAAALDVELWDLPSVLQVCDYVSVHVPLSPATRGLIGWDELKKMKRSALFINTSRGGVINEPDLIRVLQEDRIAGAALDVFEEEPMPADHPFRAMEQVTLTPHTSGGSVHSHIEAQHTVGQAVSNVLRGFLPPHIFNPGVAPRADLKPAPDWTPPFSID</sequence>
<accession>A0A6B1DWA5</accession>
<dbReference type="EMBL" id="VXPY01000085">
    <property type="protein sequence ID" value="MYD91045.1"/>
    <property type="molecule type" value="Genomic_DNA"/>
</dbReference>
<dbReference type="GO" id="GO:0003714">
    <property type="term" value="F:transcription corepressor activity"/>
    <property type="evidence" value="ECO:0007669"/>
    <property type="project" value="InterPro"/>
</dbReference>
<dbReference type="GO" id="GO:0016616">
    <property type="term" value="F:oxidoreductase activity, acting on the CH-OH group of donors, NAD or NADP as acceptor"/>
    <property type="evidence" value="ECO:0007669"/>
    <property type="project" value="InterPro"/>
</dbReference>
<dbReference type="Pfam" id="PF02826">
    <property type="entry name" value="2-Hacid_dh_C"/>
    <property type="match status" value="1"/>
</dbReference>
<reference evidence="7" key="1">
    <citation type="submission" date="2019-09" db="EMBL/GenBank/DDBJ databases">
        <title>Characterisation of the sponge microbiome using genome-centric metagenomics.</title>
        <authorList>
            <person name="Engelberts J.P."/>
            <person name="Robbins S.J."/>
            <person name="De Goeij J.M."/>
            <person name="Aranda M."/>
            <person name="Bell S.C."/>
            <person name="Webster N.S."/>
        </authorList>
    </citation>
    <scope>NUCLEOTIDE SEQUENCE</scope>
    <source>
        <strain evidence="7">SB0662_bin_9</strain>
    </source>
</reference>
<proteinExistence type="inferred from homology"/>
<evidence type="ECO:0000256" key="2">
    <source>
        <dbReference type="ARBA" id="ARBA00023002"/>
    </source>
</evidence>
<feature type="domain" description="D-isomer specific 2-hydroxyacid dehydrogenase catalytic" evidence="5">
    <location>
        <begin position="31"/>
        <end position="317"/>
    </location>
</feature>
<evidence type="ECO:0000313" key="7">
    <source>
        <dbReference type="EMBL" id="MYD91045.1"/>
    </source>
</evidence>
<dbReference type="AlphaFoldDB" id="A0A6B1DWA5"/>
<organism evidence="7">
    <name type="scientific">Caldilineaceae bacterium SB0662_bin_9</name>
    <dbReference type="NCBI Taxonomy" id="2605258"/>
    <lineage>
        <taxon>Bacteria</taxon>
        <taxon>Bacillati</taxon>
        <taxon>Chloroflexota</taxon>
        <taxon>Caldilineae</taxon>
        <taxon>Caldilineales</taxon>
        <taxon>Caldilineaceae</taxon>
    </lineage>
</organism>
<dbReference type="CDD" id="cd05299">
    <property type="entry name" value="CtBP_dh"/>
    <property type="match status" value="1"/>
</dbReference>
<keyword evidence="2 4" id="KW-0560">Oxidoreductase</keyword>
<dbReference type="InterPro" id="IPR006139">
    <property type="entry name" value="D-isomer_2_OHA_DH_cat_dom"/>
</dbReference>
<evidence type="ECO:0000259" key="6">
    <source>
        <dbReference type="Pfam" id="PF02826"/>
    </source>
</evidence>
<comment type="similarity">
    <text evidence="1 4">Belongs to the D-isomer specific 2-hydroxyacid dehydrogenase family.</text>
</comment>
<gene>
    <name evidence="7" type="ORF">F4Y08_12045</name>
</gene>
<dbReference type="InterPro" id="IPR029753">
    <property type="entry name" value="D-isomer_DH_CS"/>
</dbReference>